<feature type="signal peptide" evidence="1">
    <location>
        <begin position="1"/>
        <end position="27"/>
    </location>
</feature>
<sequence length="183" mass="21218">MNQSKNIHRIFLLSSLLLVFVNCFSQKNVSPDQAINKALKEGNIDFETYLKKIDFQNLSETDTILNKGTKLDDKAIKLLHLNSLDERSKGFYFCRKIDVSKNFLSIIISSKKINQVDWYLINYDQYFNIIDSLLVFKRIDNVNHLSSKISNHKVSSMEVFVDQGQAITQGWETKITENGKFEK</sequence>
<organism evidence="2 3">
    <name type="scientific">Epilithonimonas ginsengisoli</name>
    <dbReference type="NCBI Taxonomy" id="1245592"/>
    <lineage>
        <taxon>Bacteria</taxon>
        <taxon>Pseudomonadati</taxon>
        <taxon>Bacteroidota</taxon>
        <taxon>Flavobacteriia</taxon>
        <taxon>Flavobacteriales</taxon>
        <taxon>Weeksellaceae</taxon>
        <taxon>Chryseobacterium group</taxon>
        <taxon>Epilithonimonas</taxon>
    </lineage>
</organism>
<gene>
    <name evidence="2" type="ORF">NG800_008615</name>
</gene>
<evidence type="ECO:0000313" key="2">
    <source>
        <dbReference type="EMBL" id="MDW8548972.1"/>
    </source>
</evidence>
<evidence type="ECO:0000256" key="1">
    <source>
        <dbReference type="SAM" id="SignalP"/>
    </source>
</evidence>
<dbReference type="Proteomes" id="UP001204439">
    <property type="component" value="Unassembled WGS sequence"/>
</dbReference>
<accession>A0ABU4JH70</accession>
<evidence type="ECO:0000313" key="3">
    <source>
        <dbReference type="Proteomes" id="UP001204439"/>
    </source>
</evidence>
<keyword evidence="3" id="KW-1185">Reference proteome</keyword>
<name>A0ABU4JH70_9FLAO</name>
<keyword evidence="1" id="KW-0732">Signal</keyword>
<feature type="chain" id="PRO_5046354228" description="Lipoprotein" evidence="1">
    <location>
        <begin position="28"/>
        <end position="183"/>
    </location>
</feature>
<proteinExistence type="predicted"/>
<dbReference type="RefSeq" id="WP_063969236.1">
    <property type="nucleotide sequence ID" value="NZ_JAMXLT020000013.1"/>
</dbReference>
<protein>
    <recommendedName>
        <fullName evidence="4">Lipoprotein</fullName>
    </recommendedName>
</protein>
<reference evidence="2 3" key="1">
    <citation type="submission" date="2023-11" db="EMBL/GenBank/DDBJ databases">
        <title>First isolation, identification, and characterization of non-pathogenic Epilithonimonas ginsengisoli isolated from diseased farmed rainbow trout (Oncorhynchus mykiss) in Chile.</title>
        <authorList>
            <person name="Miranda C.D."/>
            <person name="Irgang R."/>
            <person name="Concha C."/>
            <person name="Rojas R."/>
            <person name="Avendano R."/>
        </authorList>
    </citation>
    <scope>NUCLEOTIDE SEQUENCE [LARGE SCALE GENOMIC DNA]</scope>
    <source>
        <strain evidence="2 3">FP99</strain>
    </source>
</reference>
<comment type="caution">
    <text evidence="2">The sequence shown here is derived from an EMBL/GenBank/DDBJ whole genome shotgun (WGS) entry which is preliminary data.</text>
</comment>
<evidence type="ECO:0008006" key="4">
    <source>
        <dbReference type="Google" id="ProtNLM"/>
    </source>
</evidence>
<dbReference type="EMBL" id="JAMXLT020000013">
    <property type="protein sequence ID" value="MDW8548972.1"/>
    <property type="molecule type" value="Genomic_DNA"/>
</dbReference>